<dbReference type="InterPro" id="IPR039880">
    <property type="entry name" value="CHCT1-like"/>
</dbReference>
<gene>
    <name evidence="5" type="ORF">CRENBAI_017759</name>
</gene>
<feature type="region of interest" description="Disordered" evidence="3">
    <location>
        <begin position="447"/>
        <end position="630"/>
    </location>
</feature>
<organism evidence="5 6">
    <name type="scientific">Crenichthys baileyi</name>
    <name type="common">White River springfish</name>
    <dbReference type="NCBI Taxonomy" id="28760"/>
    <lineage>
        <taxon>Eukaryota</taxon>
        <taxon>Metazoa</taxon>
        <taxon>Chordata</taxon>
        <taxon>Craniata</taxon>
        <taxon>Vertebrata</taxon>
        <taxon>Euteleostomi</taxon>
        <taxon>Actinopterygii</taxon>
        <taxon>Neopterygii</taxon>
        <taxon>Teleostei</taxon>
        <taxon>Neoteleostei</taxon>
        <taxon>Acanthomorphata</taxon>
        <taxon>Ovalentaria</taxon>
        <taxon>Atherinomorphae</taxon>
        <taxon>Cyprinodontiformes</taxon>
        <taxon>Goodeidae</taxon>
        <taxon>Crenichthys</taxon>
    </lineage>
</organism>
<evidence type="ECO:0000256" key="1">
    <source>
        <dbReference type="ARBA" id="ARBA00004123"/>
    </source>
</evidence>
<dbReference type="AlphaFoldDB" id="A0AAV9SRW3"/>
<reference evidence="5 6" key="1">
    <citation type="submission" date="2021-06" db="EMBL/GenBank/DDBJ databases">
        <authorList>
            <person name="Palmer J.M."/>
        </authorList>
    </citation>
    <scope>NUCLEOTIDE SEQUENCE [LARGE SCALE GENOMIC DNA]</scope>
    <source>
        <strain evidence="5 6">MEX-2019</strain>
        <tissue evidence="5">Muscle</tissue>
    </source>
</reference>
<comment type="caution">
    <text evidence="5">The sequence shown here is derived from an EMBL/GenBank/DDBJ whole genome shotgun (WGS) entry which is preliminary data.</text>
</comment>
<name>A0AAV9SRW3_9TELE</name>
<sequence length="630" mass="72970">LDAIARDAELVDKSEHDLNRLAETVHNGCVRTLRENPCGPEKTSGGRRGKVKGPTFRISGVQVNAKLVISHEEELAPLHKAIPADPEERKKYMIPCHSKAAHFDIEWGKEDDSSLLIGIYEYGYGSWEMIKMDPDLNLTHKLLPDDPDKKPQAKQLQARADYLIKLLSKDLAKKEAQKQSGTANSRKRKPRRKISKTLKSVKGDDLMKSPSSDLASDKRSDDENEMDVEQKMVAEKAPGKRVGDKLKGKYDYDEHELDASSSERNGEEKDEKKEKAESCDIKESKESKERREIKVFEPIQKQEEDGEKIEVKTEARERTKKALNLSVQKTSGADNMQGCEESEELDQRTFSVCKERMRPVKAALKQLDRPEKGLSEREQLEHTRQCLIKIGDHITQCLKEYSNPDQIKQWRKNLWIFVSKFTEFDARKLHKLYKHAIKKRQENVQAVEQNTRNINTEGYKHADVERLKDNSHQDDSSRDSYTSDRHQPFGRYHESSGNKDRHSSEYHKKTSVVDSRKRPHSTFSNGKDHRDHFRADSRDRQDRYYTDSKHRKLEDFRTNKDHRQEVKDLSHSDYHSSYSHHSDWQTDQRASASGTRSPRNERSPCDSHSPFDNSSDHKSTPEQIWSSRKT</sequence>
<dbReference type="PANTHER" id="PTHR21765:SF1">
    <property type="entry name" value="CHD1 HELICAL C-TERMINAL DOMAIN CONTAINING PROTEIN 1"/>
    <property type="match status" value="1"/>
</dbReference>
<dbReference type="GO" id="GO:0005634">
    <property type="term" value="C:nucleus"/>
    <property type="evidence" value="ECO:0007669"/>
    <property type="project" value="UniProtKB-SubCell"/>
</dbReference>
<evidence type="ECO:0000313" key="6">
    <source>
        <dbReference type="Proteomes" id="UP001311232"/>
    </source>
</evidence>
<feature type="compositionally biased region" description="Basic and acidic residues" evidence="3">
    <location>
        <begin position="228"/>
        <end position="252"/>
    </location>
</feature>
<dbReference type="InterPro" id="IPR025260">
    <property type="entry name" value="CHD1-like_C"/>
</dbReference>
<feature type="non-terminal residue" evidence="5">
    <location>
        <position position="1"/>
    </location>
</feature>
<dbReference type="Pfam" id="PF13907">
    <property type="entry name" value="CHD1-like_C"/>
    <property type="match status" value="1"/>
</dbReference>
<dbReference type="FunFam" id="1.10.10.60:FF:000106">
    <property type="entry name" value="Chromodomain-helicase-DNA-binding protein 2 isoform 1"/>
    <property type="match status" value="1"/>
</dbReference>
<feature type="region of interest" description="Disordered" evidence="3">
    <location>
        <begin position="173"/>
        <end position="290"/>
    </location>
</feature>
<keyword evidence="6" id="KW-1185">Reference proteome</keyword>
<feature type="domain" description="Chromodomain-helicase-DNA-binding protein 1-like C-terminal" evidence="4">
    <location>
        <begin position="332"/>
        <end position="436"/>
    </location>
</feature>
<dbReference type="Pfam" id="PF18375">
    <property type="entry name" value="CDH1_2_SANT_HL1"/>
    <property type="match status" value="1"/>
</dbReference>
<evidence type="ECO:0000256" key="3">
    <source>
        <dbReference type="SAM" id="MobiDB-lite"/>
    </source>
</evidence>
<dbReference type="Proteomes" id="UP001311232">
    <property type="component" value="Unassembled WGS sequence"/>
</dbReference>
<feature type="compositionally biased region" description="Basic residues" evidence="3">
    <location>
        <begin position="185"/>
        <end position="196"/>
    </location>
</feature>
<dbReference type="Pfam" id="PF23588">
    <property type="entry name" value="HTH_CHD1_Hrp3"/>
    <property type="match status" value="1"/>
</dbReference>
<feature type="compositionally biased region" description="Polar residues" evidence="3">
    <location>
        <begin position="587"/>
        <end position="597"/>
    </location>
</feature>
<feature type="compositionally biased region" description="Polar residues" evidence="3">
    <location>
        <begin position="447"/>
        <end position="456"/>
    </location>
</feature>
<dbReference type="PANTHER" id="PTHR21765">
    <property type="entry name" value="SIMILAR TO CHROMODOMAIN-HELICASE-DNA-BINDING PROTEIN 1 (CHD-1)"/>
    <property type="match status" value="1"/>
</dbReference>
<evidence type="ECO:0000256" key="2">
    <source>
        <dbReference type="ARBA" id="ARBA00023242"/>
    </source>
</evidence>
<dbReference type="SMART" id="SM01176">
    <property type="entry name" value="DUF4208"/>
    <property type="match status" value="1"/>
</dbReference>
<protein>
    <recommendedName>
        <fullName evidence="4">Chromodomain-helicase-DNA-binding protein 1-like C-terminal domain-containing protein</fullName>
    </recommendedName>
</protein>
<accession>A0AAV9SRW3</accession>
<evidence type="ECO:0000313" key="5">
    <source>
        <dbReference type="EMBL" id="KAK5624080.1"/>
    </source>
</evidence>
<proteinExistence type="predicted"/>
<keyword evidence="2" id="KW-0539">Nucleus</keyword>
<feature type="compositionally biased region" description="Polar residues" evidence="3">
    <location>
        <begin position="621"/>
        <end position="630"/>
    </location>
</feature>
<comment type="subcellular location">
    <subcellularLocation>
        <location evidence="1">Nucleus</location>
    </subcellularLocation>
</comment>
<dbReference type="Gene3D" id="1.10.10.60">
    <property type="entry name" value="Homeodomain-like"/>
    <property type="match status" value="1"/>
</dbReference>
<dbReference type="EMBL" id="JAHHUM010000005">
    <property type="protein sequence ID" value="KAK5624080.1"/>
    <property type="molecule type" value="Genomic_DNA"/>
</dbReference>
<dbReference type="InterPro" id="IPR040793">
    <property type="entry name" value="CDH1_2_SANT_HL1"/>
</dbReference>
<dbReference type="InterPro" id="IPR056302">
    <property type="entry name" value="CHD1-2/Hrp3_HTH"/>
</dbReference>
<feature type="compositionally biased region" description="Basic and acidic residues" evidence="3">
    <location>
        <begin position="458"/>
        <end position="508"/>
    </location>
</feature>
<feature type="compositionally biased region" description="Basic and acidic residues" evidence="3">
    <location>
        <begin position="526"/>
        <end position="586"/>
    </location>
</feature>
<evidence type="ECO:0000259" key="4">
    <source>
        <dbReference type="SMART" id="SM01176"/>
    </source>
</evidence>
<feature type="compositionally biased region" description="Basic and acidic residues" evidence="3">
    <location>
        <begin position="264"/>
        <end position="290"/>
    </location>
</feature>